<protein>
    <submittedName>
        <fullName evidence="1">Uncharacterized protein</fullName>
    </submittedName>
</protein>
<dbReference type="EMBL" id="PHHF01000047">
    <property type="protein sequence ID" value="PTD20433.1"/>
    <property type="molecule type" value="Genomic_DNA"/>
</dbReference>
<reference evidence="1 2" key="1">
    <citation type="submission" date="2017-11" db="EMBL/GenBank/DDBJ databases">
        <title>Sphingomonas oleivorans sp. nov., isolated from oil-contaminated soil.</title>
        <authorList>
            <person name="Wang L."/>
            <person name="Chen L."/>
        </authorList>
    </citation>
    <scope>NUCLEOTIDE SEQUENCE [LARGE SCALE GENOMIC DNA]</scope>
    <source>
        <strain evidence="1 2">K101</strain>
    </source>
</reference>
<accession>A0A2T4HXA1</accession>
<dbReference type="RefSeq" id="WP_107394978.1">
    <property type="nucleotide sequence ID" value="NZ_PHHF01000047.1"/>
</dbReference>
<name>A0A2T4HXA1_9SPHN</name>
<organism evidence="1 2">
    <name type="scientific">Edaphosphingomonas fennica</name>
    <dbReference type="NCBI Taxonomy" id="114404"/>
    <lineage>
        <taxon>Bacteria</taxon>
        <taxon>Pseudomonadati</taxon>
        <taxon>Pseudomonadota</taxon>
        <taxon>Alphaproteobacteria</taxon>
        <taxon>Sphingomonadales</taxon>
        <taxon>Rhizorhabdaceae</taxon>
        <taxon>Edaphosphingomonas</taxon>
    </lineage>
</organism>
<keyword evidence="2" id="KW-1185">Reference proteome</keyword>
<evidence type="ECO:0000313" key="1">
    <source>
        <dbReference type="EMBL" id="PTD20433.1"/>
    </source>
</evidence>
<dbReference type="AlphaFoldDB" id="A0A2T4HXA1"/>
<comment type="caution">
    <text evidence="1">The sequence shown here is derived from an EMBL/GenBank/DDBJ whole genome shotgun (WGS) entry which is preliminary data.</text>
</comment>
<sequence>MATEPLRAESACHNRPRVTPALNDFEMICGERPFGGDDAVHLLSNAYSLVRVIQIAYEEAHVSAVRGAAIEIGDNLVAGALAGIGNLIALAALMAEERGR</sequence>
<gene>
    <name evidence="1" type="ORF">CV103_11385</name>
</gene>
<proteinExistence type="predicted"/>
<evidence type="ECO:0000313" key="2">
    <source>
        <dbReference type="Proteomes" id="UP000241206"/>
    </source>
</evidence>
<dbReference type="Proteomes" id="UP000241206">
    <property type="component" value="Unassembled WGS sequence"/>
</dbReference>